<organism evidence="2 3">
    <name type="scientific">Nasonia vitripennis</name>
    <name type="common">Parasitic wasp</name>
    <dbReference type="NCBI Taxonomy" id="7425"/>
    <lineage>
        <taxon>Eukaryota</taxon>
        <taxon>Metazoa</taxon>
        <taxon>Ecdysozoa</taxon>
        <taxon>Arthropoda</taxon>
        <taxon>Hexapoda</taxon>
        <taxon>Insecta</taxon>
        <taxon>Pterygota</taxon>
        <taxon>Neoptera</taxon>
        <taxon>Endopterygota</taxon>
        <taxon>Hymenoptera</taxon>
        <taxon>Apocrita</taxon>
        <taxon>Proctotrupomorpha</taxon>
        <taxon>Chalcidoidea</taxon>
        <taxon>Pteromalidae</taxon>
        <taxon>Pteromalinae</taxon>
        <taxon>Nasonia</taxon>
    </lineage>
</organism>
<evidence type="ECO:0008006" key="4">
    <source>
        <dbReference type="Google" id="ProtNLM"/>
    </source>
</evidence>
<feature type="transmembrane region" description="Helical" evidence="1">
    <location>
        <begin position="161"/>
        <end position="180"/>
    </location>
</feature>
<dbReference type="OrthoDB" id="410315at2759"/>
<dbReference type="AlphaFoldDB" id="A0A7M7T646"/>
<accession>A0A7M7T646</accession>
<proteinExistence type="predicted"/>
<keyword evidence="1" id="KW-0472">Membrane</keyword>
<dbReference type="Proteomes" id="UP000002358">
    <property type="component" value="Chromosome 1"/>
</dbReference>
<protein>
    <recommendedName>
        <fullName evidence="4">Transmembrane protein</fullName>
    </recommendedName>
</protein>
<name>A0A7M7T646_NASVI</name>
<dbReference type="KEGG" id="nvi:116415797"/>
<feature type="transmembrane region" description="Helical" evidence="1">
    <location>
        <begin position="12"/>
        <end position="32"/>
    </location>
</feature>
<dbReference type="EnsemblMetazoa" id="XM_031921034">
    <property type="protein sequence ID" value="XP_031776894"/>
    <property type="gene ID" value="LOC116415797"/>
</dbReference>
<dbReference type="InParanoid" id="A0A7M7T646"/>
<keyword evidence="3" id="KW-1185">Reference proteome</keyword>
<keyword evidence="1" id="KW-1133">Transmembrane helix</keyword>
<sequence>MVFNTIKYKNFIIKLNFAVLMALTLCTLRMHFHSHERMVVSSISFICHLIYIQRVHWNIPHNGNIAPNLSFLKKDSSFLIMAFVMILMVLLRELHALKSPTPQWLSSKMSLIQQSKVGQLLLLSILDPKASAFLEVSSDNNDNIVDGGTDDEPKPEVNMHSTWNCVALIVGWFAFILIFFA</sequence>
<keyword evidence="1" id="KW-0812">Transmembrane</keyword>
<evidence type="ECO:0000313" key="3">
    <source>
        <dbReference type="Proteomes" id="UP000002358"/>
    </source>
</evidence>
<dbReference type="GeneID" id="116415797"/>
<evidence type="ECO:0000256" key="1">
    <source>
        <dbReference type="SAM" id="Phobius"/>
    </source>
</evidence>
<evidence type="ECO:0000313" key="2">
    <source>
        <dbReference type="EnsemblMetazoa" id="XP_031776894"/>
    </source>
</evidence>
<dbReference type="RefSeq" id="XP_031776894.1">
    <property type="nucleotide sequence ID" value="XM_031921034.1"/>
</dbReference>
<reference evidence="2" key="1">
    <citation type="submission" date="2021-01" db="UniProtKB">
        <authorList>
            <consortium name="EnsemblMetazoa"/>
        </authorList>
    </citation>
    <scope>IDENTIFICATION</scope>
</reference>
<feature type="transmembrane region" description="Helical" evidence="1">
    <location>
        <begin position="78"/>
        <end position="97"/>
    </location>
</feature>